<organism evidence="3 4">
    <name type="scientific">Blautia hominis</name>
    <dbReference type="NCBI Taxonomy" id="2025493"/>
    <lineage>
        <taxon>Bacteria</taxon>
        <taxon>Bacillati</taxon>
        <taxon>Bacillota</taxon>
        <taxon>Clostridia</taxon>
        <taxon>Lachnospirales</taxon>
        <taxon>Lachnospiraceae</taxon>
        <taxon>Blautia</taxon>
    </lineage>
</organism>
<name>A0ABQ0BG03_9FIRM</name>
<accession>A0ABQ0BG03</accession>
<dbReference type="EMBL" id="BAABYW010000001">
    <property type="protein sequence ID" value="GAA6410386.1"/>
    <property type="molecule type" value="Genomic_DNA"/>
</dbReference>
<evidence type="ECO:0000256" key="1">
    <source>
        <dbReference type="ARBA" id="ARBA00023172"/>
    </source>
</evidence>
<dbReference type="Gene3D" id="1.10.443.10">
    <property type="entry name" value="Intergrase catalytic core"/>
    <property type="match status" value="1"/>
</dbReference>
<keyword evidence="4" id="KW-1185">Reference proteome</keyword>
<dbReference type="PROSITE" id="PS51898">
    <property type="entry name" value="TYR_RECOMBINASE"/>
    <property type="match status" value="1"/>
</dbReference>
<dbReference type="Proteomes" id="UP001600943">
    <property type="component" value="Unassembled WGS sequence"/>
</dbReference>
<evidence type="ECO:0000313" key="3">
    <source>
        <dbReference type="EMBL" id="GAA6410386.1"/>
    </source>
</evidence>
<keyword evidence="1" id="KW-0233">DNA recombination</keyword>
<reference evidence="3 4" key="1">
    <citation type="submission" date="2024-04" db="EMBL/GenBank/DDBJ databases">
        <title>Defined microbial consortia suppress multidrug-resistant proinflammatory Enterobacteriaceae via ecological control.</title>
        <authorList>
            <person name="Furuichi M."/>
            <person name="Kawaguchi T."/>
            <person name="Pust M."/>
            <person name="Yasuma K."/>
            <person name="Plichta D."/>
            <person name="Hasegawa N."/>
            <person name="Ohya T."/>
            <person name="Bhattarai S."/>
            <person name="Sasajima S."/>
            <person name="Aoto Y."/>
            <person name="Tuganbaev T."/>
            <person name="Yaginuma M."/>
            <person name="Ueda M."/>
            <person name="Okahashi N."/>
            <person name="Amafuji K."/>
            <person name="Kiridooshi Y."/>
            <person name="Sugita K."/>
            <person name="Strazar M."/>
            <person name="Skelly A."/>
            <person name="Suda W."/>
            <person name="Hattori M."/>
            <person name="Nakamoto N."/>
            <person name="Caballero S."/>
            <person name="Norman J."/>
            <person name="Olle B."/>
            <person name="Tanoue T."/>
            <person name="Arita M."/>
            <person name="Bucci V."/>
            <person name="Atarashi K."/>
            <person name="Xavier R."/>
            <person name="Honda K."/>
        </authorList>
    </citation>
    <scope>NUCLEOTIDE SEQUENCE [LARGE SCALE GENOMIC DNA]</scope>
    <source>
        <strain evidence="4">k04-0078-D8-1</strain>
    </source>
</reference>
<proteinExistence type="predicted"/>
<dbReference type="InterPro" id="IPR011010">
    <property type="entry name" value="DNA_brk_join_enz"/>
</dbReference>
<feature type="domain" description="Tyr recombinase" evidence="2">
    <location>
        <begin position="1"/>
        <end position="112"/>
    </location>
</feature>
<dbReference type="InterPro" id="IPR002104">
    <property type="entry name" value="Integrase_catalytic"/>
</dbReference>
<dbReference type="InterPro" id="IPR013762">
    <property type="entry name" value="Integrase-like_cat_sf"/>
</dbReference>
<evidence type="ECO:0000313" key="4">
    <source>
        <dbReference type="Proteomes" id="UP001600943"/>
    </source>
</evidence>
<dbReference type="SUPFAM" id="SSF56349">
    <property type="entry name" value="DNA breaking-rejoining enzymes"/>
    <property type="match status" value="1"/>
</dbReference>
<evidence type="ECO:0000259" key="2">
    <source>
        <dbReference type="PROSITE" id="PS51898"/>
    </source>
</evidence>
<dbReference type="Pfam" id="PF00589">
    <property type="entry name" value="Phage_integrase"/>
    <property type="match status" value="1"/>
</dbReference>
<comment type="caution">
    <text evidence="3">The sequence shown here is derived from an EMBL/GenBank/DDBJ whole genome shotgun (WGS) entry which is preliminary data.</text>
</comment>
<protein>
    <recommendedName>
        <fullName evidence="2">Tyr recombinase domain-containing protein</fullName>
    </recommendedName>
</protein>
<sequence>MIPIPLVLYKLMRKYIEKYHIRPKDYIFKGKNGGTYRVGTFRQEFQQYCIKNQIADGEYIFKTHDYRHTMATRFYDDGVSIQTIRDYLGHFSEDMTKQYVDIMPRRIAKASDAYFKKPGNGLASAITVKKRGDKK</sequence>
<gene>
    <name evidence="3" type="ORF">K040078D81_45030</name>
</gene>